<organism evidence="1 2">
    <name type="scientific">Bacteriophage sp</name>
    <dbReference type="NCBI Taxonomy" id="38018"/>
    <lineage>
        <taxon>Viruses</taxon>
    </lineage>
</organism>
<accession>A0ABY5T2L9</accession>
<reference evidence="1" key="1">
    <citation type="submission" date="2022-07" db="EMBL/GenBank/DDBJ databases">
        <authorList>
            <person name="Nishijima S."/>
        </authorList>
    </citation>
    <scope>NUCLEOTIDE SEQUENCE</scope>
    <source>
        <strain evidence="1">1827_77749</strain>
    </source>
</reference>
<protein>
    <submittedName>
        <fullName evidence="1">Uncharacterized protein</fullName>
    </submittedName>
</protein>
<name>A0ABY5T2L9_9VIRU</name>
<proteinExistence type="predicted"/>
<sequence>MDVIKELKNDGINKGLCRLWQMKLKPGLNVEELAKLYVRGIDFCIINDYPTLDFIRDNFKGKCEQYGVFVDDEERSIKNLPDVVLNGNCKSMMEYDGYTVSRIYARHNSKVSVNVSDHAIVTIDAFDNTDLVVAVAGKDAQVMVNMYGDSKIQCIGDCIKVKYNNKKTYRV</sequence>
<evidence type="ECO:0000313" key="2">
    <source>
        <dbReference type="Proteomes" id="UP001160508"/>
    </source>
</evidence>
<dbReference type="Proteomes" id="UP001160508">
    <property type="component" value="Segment"/>
</dbReference>
<dbReference type="EMBL" id="OP031061">
    <property type="protein sequence ID" value="UVN06070.1"/>
    <property type="molecule type" value="Genomic_DNA"/>
</dbReference>
<keyword evidence="2" id="KW-1185">Reference proteome</keyword>
<evidence type="ECO:0000313" key="1">
    <source>
        <dbReference type="EMBL" id="UVN06070.1"/>
    </source>
</evidence>